<dbReference type="InterPro" id="IPR011993">
    <property type="entry name" value="PH-like_dom_sf"/>
</dbReference>
<dbReference type="SUPFAM" id="SSF50729">
    <property type="entry name" value="PH domain-like"/>
    <property type="match status" value="1"/>
</dbReference>
<dbReference type="Proteomes" id="UP001497525">
    <property type="component" value="Unassembled WGS sequence"/>
</dbReference>
<evidence type="ECO:0000256" key="1">
    <source>
        <dbReference type="ARBA" id="ARBA00022468"/>
    </source>
</evidence>
<feature type="domain" description="Rho-GAP" evidence="4">
    <location>
        <begin position="401"/>
        <end position="582"/>
    </location>
</feature>
<dbReference type="Gene3D" id="1.20.1270.60">
    <property type="entry name" value="Arfaptin homology (AH) domain/BAR domain"/>
    <property type="match status" value="1"/>
</dbReference>
<dbReference type="AlphaFoldDB" id="A0AAV2TDM6"/>
<evidence type="ECO:0000313" key="5">
    <source>
        <dbReference type="EMBL" id="CAL5134976.1"/>
    </source>
</evidence>
<dbReference type="PROSITE" id="PS50238">
    <property type="entry name" value="RHOGAP"/>
    <property type="match status" value="1"/>
</dbReference>
<organism evidence="5 6">
    <name type="scientific">Calicophoron daubneyi</name>
    <name type="common">Rumen fluke</name>
    <name type="synonym">Paramphistomum daubneyi</name>
    <dbReference type="NCBI Taxonomy" id="300641"/>
    <lineage>
        <taxon>Eukaryota</taxon>
        <taxon>Metazoa</taxon>
        <taxon>Spiralia</taxon>
        <taxon>Lophotrochozoa</taxon>
        <taxon>Platyhelminthes</taxon>
        <taxon>Trematoda</taxon>
        <taxon>Digenea</taxon>
        <taxon>Plagiorchiida</taxon>
        <taxon>Pronocephalata</taxon>
        <taxon>Paramphistomoidea</taxon>
        <taxon>Paramphistomidae</taxon>
        <taxon>Calicophoron</taxon>
    </lineage>
</organism>
<dbReference type="GO" id="GO:0005737">
    <property type="term" value="C:cytoplasm"/>
    <property type="evidence" value="ECO:0007669"/>
    <property type="project" value="InterPro"/>
</dbReference>
<comment type="caution">
    <text evidence="5">The sequence shown here is derived from an EMBL/GenBank/DDBJ whole genome shotgun (WGS) entry which is preliminary data.</text>
</comment>
<proteinExistence type="predicted"/>
<dbReference type="SUPFAM" id="SSF103657">
    <property type="entry name" value="BAR/IMD domain-like"/>
    <property type="match status" value="1"/>
</dbReference>
<gene>
    <name evidence="5" type="ORF">CDAUBV1_LOCUS9061</name>
</gene>
<dbReference type="PROSITE" id="PS50003">
    <property type="entry name" value="PH_DOMAIN"/>
    <property type="match status" value="1"/>
</dbReference>
<dbReference type="InterPro" id="IPR008936">
    <property type="entry name" value="Rho_GTPase_activation_prot"/>
</dbReference>
<feature type="domain" description="PH" evidence="3">
    <location>
        <begin position="283"/>
        <end position="386"/>
    </location>
</feature>
<dbReference type="GO" id="GO:0007165">
    <property type="term" value="P:signal transduction"/>
    <property type="evidence" value="ECO:0007669"/>
    <property type="project" value="InterPro"/>
</dbReference>
<dbReference type="InterPro" id="IPR004148">
    <property type="entry name" value="BAR_dom"/>
</dbReference>
<feature type="region of interest" description="Disordered" evidence="2">
    <location>
        <begin position="703"/>
        <end position="733"/>
    </location>
</feature>
<feature type="compositionally biased region" description="Low complexity" evidence="2">
    <location>
        <begin position="654"/>
        <end position="667"/>
    </location>
</feature>
<dbReference type="PANTHER" id="PTHR12552:SF1">
    <property type="entry name" value="RHO GTPASE-ACTIVATING PROTEIN GRAF"/>
    <property type="match status" value="1"/>
</dbReference>
<name>A0AAV2TDM6_CALDB</name>
<evidence type="ECO:0000259" key="3">
    <source>
        <dbReference type="PROSITE" id="PS50003"/>
    </source>
</evidence>
<dbReference type="InterPro" id="IPR047234">
    <property type="entry name" value="GRAF_fam"/>
</dbReference>
<dbReference type="Pfam" id="PF00620">
    <property type="entry name" value="RhoGAP"/>
    <property type="match status" value="1"/>
</dbReference>
<feature type="compositionally biased region" description="Polar residues" evidence="2">
    <location>
        <begin position="594"/>
        <end position="623"/>
    </location>
</feature>
<accession>A0AAV2TDM6</accession>
<dbReference type="SMART" id="SM00324">
    <property type="entry name" value="RhoGAP"/>
    <property type="match status" value="1"/>
</dbReference>
<dbReference type="CDD" id="cd01249">
    <property type="entry name" value="BAR-PH_GRAF_family"/>
    <property type="match status" value="1"/>
</dbReference>
<keyword evidence="1" id="KW-0343">GTPase activation</keyword>
<evidence type="ECO:0000256" key="2">
    <source>
        <dbReference type="SAM" id="MobiDB-lite"/>
    </source>
</evidence>
<dbReference type="Gene3D" id="1.10.555.10">
    <property type="entry name" value="Rho GTPase activation protein"/>
    <property type="match status" value="1"/>
</dbReference>
<dbReference type="GO" id="GO:0005096">
    <property type="term" value="F:GTPase activator activity"/>
    <property type="evidence" value="ECO:0007669"/>
    <property type="project" value="UniProtKB-KW"/>
</dbReference>
<feature type="compositionally biased region" description="Polar residues" evidence="2">
    <location>
        <begin position="781"/>
        <end position="801"/>
    </location>
</feature>
<dbReference type="InterPro" id="IPR001849">
    <property type="entry name" value="PH_domain"/>
</dbReference>
<reference evidence="5" key="1">
    <citation type="submission" date="2024-06" db="EMBL/GenBank/DDBJ databases">
        <authorList>
            <person name="Liu X."/>
            <person name="Lenzi L."/>
            <person name="Haldenby T S."/>
            <person name="Uol C."/>
        </authorList>
    </citation>
    <scope>NUCLEOTIDE SEQUENCE</scope>
</reference>
<feature type="region of interest" description="Disordered" evidence="2">
    <location>
        <begin position="653"/>
        <end position="690"/>
    </location>
</feature>
<dbReference type="Gene3D" id="2.30.29.30">
    <property type="entry name" value="Pleckstrin-homology domain (PH domain)/Phosphotyrosine-binding domain (PTB)"/>
    <property type="match status" value="1"/>
</dbReference>
<sequence>MPPLKPLEFRDCVIDGPHFRTALHNHEKDLKASSKRVKEVLVNAERVFKAMEQLQQSISDFATSLMTCGINGDVSSPQANPDGDRSSQETSEVSETDDERVLKTALSEYAKILRTVEEARCIMLVPIKEMMLAEITELRTVWLAGQKTDPKAFLKDTASFCQKLEKYVGTKNKEPTAEMDEQMLQERQKFISRAFEHVTNIHEAEELRKSKFVQTISLFMQMLSNFYHQAYEHFQDSNRQMIAINIAAQRSAENFRQICDETKELKEKLLKMPWEQIQAIESNAFREGYLFVPVKKAVTTLWVKHFCTYNRDLKVLELVPYTQGRVSESSKELVNVKSCVRRPSDSIDRRFCFDIEVDNKSTPMTLQAQSLADLREWLQIMDGTEPVYAERFLTVQDPDKTQLTPQSIEFLCNLMTVIEEQGLMSSGLYRISGVKSKISALVRQALTPPGISKASLMDYDIHLLTGAVKHFVRHLEEPLTTYSLHDDFLAAVKRDPAERVEEVSRLIKQLPEERRKVLGLLITHLAKVAAYSRVNNMTVSNLSIVFAPSLLRSREETVAAIMNTKFASTAIEIMIQNCTTLFNLGSSPPEVAKSGQTSSPPTEPTYNVPNTSPTILDSPNATPPVTTNCASSYPIALLQSSLEFAAAPLGQLKSNSSGPNSILSSPHSGGGGDQRDRGIEPPPRPAAPRLLHSSQSLIGSAFNRNIEPLKRRRAPLHPDEPPRPPASTPQPPKTIQFTPIVPYSVVPVYGAASTVERPVPPPLMSSIINDDAASSPASAVDRTSNVDSSKLNHSPGVTSVQLRPGHAPHPVIPFEKSVQSSFHNLKTDSPDDRSLRTLFRLMISPAVDAHVEDDDRKNSSRRWGILYSDDNDTL</sequence>
<feature type="region of interest" description="Disordered" evidence="2">
    <location>
        <begin position="775"/>
        <end position="804"/>
    </location>
</feature>
<feature type="region of interest" description="Disordered" evidence="2">
    <location>
        <begin position="72"/>
        <end position="99"/>
    </location>
</feature>
<dbReference type="Pfam" id="PF16746">
    <property type="entry name" value="BAR_3"/>
    <property type="match status" value="1"/>
</dbReference>
<dbReference type="InterPro" id="IPR047225">
    <property type="entry name" value="PH_GRAF"/>
</dbReference>
<dbReference type="InterPro" id="IPR000198">
    <property type="entry name" value="RhoGAP_dom"/>
</dbReference>
<dbReference type="Pfam" id="PF00169">
    <property type="entry name" value="PH"/>
    <property type="match status" value="1"/>
</dbReference>
<evidence type="ECO:0000259" key="4">
    <source>
        <dbReference type="PROSITE" id="PS50238"/>
    </source>
</evidence>
<evidence type="ECO:0008006" key="7">
    <source>
        <dbReference type="Google" id="ProtNLM"/>
    </source>
</evidence>
<evidence type="ECO:0000313" key="6">
    <source>
        <dbReference type="Proteomes" id="UP001497525"/>
    </source>
</evidence>
<dbReference type="PANTHER" id="PTHR12552">
    <property type="entry name" value="OLIGOPHRENIN 1"/>
    <property type="match status" value="1"/>
</dbReference>
<feature type="region of interest" description="Disordered" evidence="2">
    <location>
        <begin position="589"/>
        <end position="623"/>
    </location>
</feature>
<dbReference type="SUPFAM" id="SSF48350">
    <property type="entry name" value="GTPase activation domain, GAP"/>
    <property type="match status" value="1"/>
</dbReference>
<dbReference type="EMBL" id="CAXLJL010000234">
    <property type="protein sequence ID" value="CAL5134976.1"/>
    <property type="molecule type" value="Genomic_DNA"/>
</dbReference>
<feature type="compositionally biased region" description="Pro residues" evidence="2">
    <location>
        <begin position="723"/>
        <end position="732"/>
    </location>
</feature>
<dbReference type="InterPro" id="IPR027267">
    <property type="entry name" value="AH/BAR_dom_sf"/>
</dbReference>
<protein>
    <recommendedName>
        <fullName evidence="7">Rho GTPase-activating protein 26</fullName>
    </recommendedName>
</protein>